<dbReference type="Proteomes" id="UP001375240">
    <property type="component" value="Unassembled WGS sequence"/>
</dbReference>
<dbReference type="SUPFAM" id="SSF52047">
    <property type="entry name" value="RNI-like"/>
    <property type="match status" value="1"/>
</dbReference>
<comment type="caution">
    <text evidence="1">The sequence shown here is derived from an EMBL/GenBank/DDBJ whole genome shotgun (WGS) entry which is preliminary data.</text>
</comment>
<reference evidence="1 2" key="1">
    <citation type="submission" date="2019-10" db="EMBL/GenBank/DDBJ databases">
        <authorList>
            <person name="Palmer J.M."/>
        </authorList>
    </citation>
    <scope>NUCLEOTIDE SEQUENCE [LARGE SCALE GENOMIC DNA]</scope>
    <source>
        <strain evidence="1 2">TWF696</strain>
    </source>
</reference>
<keyword evidence="2" id="KW-1185">Reference proteome</keyword>
<accession>A0AAV9V905</accession>
<dbReference type="AlphaFoldDB" id="A0AAV9V905"/>
<sequence>MASSGSVSTILASEPPINRIPNEILGQIFECLPKDYPRTGGLYSVCLVNKRFCLVGVTVLYQRLLIRFDHPFGISPERLEALENFPASAGKYVKEIHLERQKPTMKEIVRRDCQMWESMKRDSIQNINKTLDTVESFVARVLSGNVFRKIRVDIGETYGLDLRILSEYNVPLLSIMIRARAIPALFLQDVLEEFFRPRDTPYAGTLICSRGPNSPTAISEIGMDIIETDSAAICALDLAYKHKSTLESLFLTLPPGQTMIPSMLVSKRAKELFRSTFNDLTVLKEDPTVADPSAFPAFPALKKIFVANLDDDLKPHMDILKLLVPVQNLTKLRLCGCRPQGPEYAAAFRTLVNLKELALVDSGTVGEISAPLKQLQPHRLEVLTLRFSPDYTGSFDPKYPARGLILKHAKTLRILWLESRSQGQVNLLSNLSIPELAWPSSQFNVCDLNQLPRLEELCASIDHEGLAKLMLPRIRQIQLMDSRYHEHHVNKEALTYFVKRHKQFAGRRYQLEVMIWGDNREHKVFGIQPNA</sequence>
<protein>
    <recommendedName>
        <fullName evidence="3">F-box domain-containing protein</fullName>
    </recommendedName>
</protein>
<dbReference type="EMBL" id="JAVHNQ010000002">
    <property type="protein sequence ID" value="KAK6355495.1"/>
    <property type="molecule type" value="Genomic_DNA"/>
</dbReference>
<gene>
    <name evidence="1" type="ORF">TWF696_004592</name>
</gene>
<dbReference type="Gene3D" id="3.80.10.10">
    <property type="entry name" value="Ribonuclease Inhibitor"/>
    <property type="match status" value="1"/>
</dbReference>
<name>A0AAV9V905_9PEZI</name>
<proteinExistence type="predicted"/>
<evidence type="ECO:0000313" key="2">
    <source>
        <dbReference type="Proteomes" id="UP001375240"/>
    </source>
</evidence>
<evidence type="ECO:0000313" key="1">
    <source>
        <dbReference type="EMBL" id="KAK6355495.1"/>
    </source>
</evidence>
<dbReference type="InterPro" id="IPR032675">
    <property type="entry name" value="LRR_dom_sf"/>
</dbReference>
<organism evidence="1 2">
    <name type="scientific">Orbilia brochopaga</name>
    <dbReference type="NCBI Taxonomy" id="3140254"/>
    <lineage>
        <taxon>Eukaryota</taxon>
        <taxon>Fungi</taxon>
        <taxon>Dikarya</taxon>
        <taxon>Ascomycota</taxon>
        <taxon>Pezizomycotina</taxon>
        <taxon>Orbiliomycetes</taxon>
        <taxon>Orbiliales</taxon>
        <taxon>Orbiliaceae</taxon>
        <taxon>Orbilia</taxon>
    </lineage>
</organism>
<evidence type="ECO:0008006" key="3">
    <source>
        <dbReference type="Google" id="ProtNLM"/>
    </source>
</evidence>